<keyword evidence="17" id="KW-1185">Reference proteome</keyword>
<keyword evidence="11" id="KW-0464">Manganese</keyword>
<dbReference type="GO" id="GO:0005737">
    <property type="term" value="C:cytoplasm"/>
    <property type="evidence" value="ECO:0007669"/>
    <property type="project" value="UniProtKB-SubCell"/>
</dbReference>
<evidence type="ECO:0000256" key="6">
    <source>
        <dbReference type="ARBA" id="ARBA00022490"/>
    </source>
</evidence>
<dbReference type="EMBL" id="JACHMC010000001">
    <property type="protein sequence ID" value="MBB4882931.1"/>
    <property type="molecule type" value="Genomic_DNA"/>
</dbReference>
<sequence>MSPRPPAVRAGLDVEAALAAEEEPTAPVLVAGMDEVGRGALAGPVVVGVCAARVPAAGEIPAVRDSKALTDRRRRLLVPEIRAWAAGHALGEAGPDEVDRHGITGALALAGARAWAVLVAELREAPVVLILDGSDDWLRHARTGMVAGLVPGPVPPEPHLMVKAEDRCATVAAASILAKVGRDDTMTALDADHPAYGWAGNKGYGAAAHRRAILERGATEHHRRSWNLGLPAPERTAGDDDAPPTLFD</sequence>
<evidence type="ECO:0000256" key="9">
    <source>
        <dbReference type="ARBA" id="ARBA00022759"/>
    </source>
</evidence>
<evidence type="ECO:0000256" key="8">
    <source>
        <dbReference type="ARBA" id="ARBA00022723"/>
    </source>
</evidence>
<keyword evidence="9 12" id="KW-0255">Endonuclease</keyword>
<dbReference type="PROSITE" id="PS51975">
    <property type="entry name" value="RNASE_H_2"/>
    <property type="match status" value="1"/>
</dbReference>
<evidence type="ECO:0000256" key="14">
    <source>
        <dbReference type="SAM" id="MobiDB-lite"/>
    </source>
</evidence>
<proteinExistence type="inferred from homology"/>
<evidence type="ECO:0000256" key="13">
    <source>
        <dbReference type="RuleBase" id="RU003515"/>
    </source>
</evidence>
<feature type="binding site" evidence="12">
    <location>
        <position position="34"/>
    </location>
    <ligand>
        <name>a divalent metal cation</name>
        <dbReference type="ChEBI" id="CHEBI:60240"/>
    </ligand>
</feature>
<dbReference type="InterPro" id="IPR022898">
    <property type="entry name" value="RNase_HII"/>
</dbReference>
<dbReference type="AlphaFoldDB" id="A0A7W7L4M1"/>
<organism evidence="16 17">
    <name type="scientific">Micrococcus flavus</name>
    <dbReference type="NCBI Taxonomy" id="384602"/>
    <lineage>
        <taxon>Bacteria</taxon>
        <taxon>Bacillati</taxon>
        <taxon>Actinomycetota</taxon>
        <taxon>Actinomycetes</taxon>
        <taxon>Micrococcales</taxon>
        <taxon>Micrococcaceae</taxon>
        <taxon>Micrococcus</taxon>
    </lineage>
</organism>
<evidence type="ECO:0000256" key="1">
    <source>
        <dbReference type="ARBA" id="ARBA00000077"/>
    </source>
</evidence>
<dbReference type="GO" id="GO:0046872">
    <property type="term" value="F:metal ion binding"/>
    <property type="evidence" value="ECO:0007669"/>
    <property type="project" value="UniProtKB-KW"/>
</dbReference>
<feature type="binding site" evidence="12">
    <location>
        <position position="35"/>
    </location>
    <ligand>
        <name>a divalent metal cation</name>
        <dbReference type="ChEBI" id="CHEBI:60240"/>
    </ligand>
</feature>
<dbReference type="GO" id="GO:0006298">
    <property type="term" value="P:mismatch repair"/>
    <property type="evidence" value="ECO:0007669"/>
    <property type="project" value="TreeGrafter"/>
</dbReference>
<evidence type="ECO:0000259" key="15">
    <source>
        <dbReference type="PROSITE" id="PS51975"/>
    </source>
</evidence>
<evidence type="ECO:0000313" key="17">
    <source>
        <dbReference type="Proteomes" id="UP000560081"/>
    </source>
</evidence>
<dbReference type="GO" id="GO:0003723">
    <property type="term" value="F:RNA binding"/>
    <property type="evidence" value="ECO:0007669"/>
    <property type="project" value="UniProtKB-UniRule"/>
</dbReference>
<protein>
    <recommendedName>
        <fullName evidence="13">Ribonuclease</fullName>
        <ecNumber evidence="13">3.1.26.4</ecNumber>
    </recommendedName>
</protein>
<keyword evidence="10 12" id="KW-0378">Hydrolase</keyword>
<comment type="cofactor">
    <cofactor evidence="2">
        <name>Mg(2+)</name>
        <dbReference type="ChEBI" id="CHEBI:18420"/>
    </cofactor>
</comment>
<dbReference type="Gene3D" id="3.30.420.10">
    <property type="entry name" value="Ribonuclease H-like superfamily/Ribonuclease H"/>
    <property type="match status" value="1"/>
</dbReference>
<keyword evidence="6" id="KW-0963">Cytoplasm</keyword>
<comment type="subcellular location">
    <subcellularLocation>
        <location evidence="4">Cytoplasm</location>
    </subcellularLocation>
</comment>
<comment type="function">
    <text evidence="3 13">Endonuclease that specifically degrades the RNA of RNA-DNA hybrids.</text>
</comment>
<dbReference type="InterPro" id="IPR024567">
    <property type="entry name" value="RNase_HII/HIII_dom"/>
</dbReference>
<name>A0A7W7L4M1_9MICC</name>
<evidence type="ECO:0000256" key="10">
    <source>
        <dbReference type="ARBA" id="ARBA00022801"/>
    </source>
</evidence>
<comment type="caution">
    <text evidence="16">The sequence shown here is derived from an EMBL/GenBank/DDBJ whole genome shotgun (WGS) entry which is preliminary data.</text>
</comment>
<feature type="region of interest" description="Disordered" evidence="14">
    <location>
        <begin position="223"/>
        <end position="248"/>
    </location>
</feature>
<comment type="catalytic activity">
    <reaction evidence="1 12 13">
        <text>Endonucleolytic cleavage to 5'-phosphomonoester.</text>
        <dbReference type="EC" id="3.1.26.4"/>
    </reaction>
</comment>
<dbReference type="Pfam" id="PF01351">
    <property type="entry name" value="RNase_HII"/>
    <property type="match status" value="2"/>
</dbReference>
<evidence type="ECO:0000256" key="4">
    <source>
        <dbReference type="ARBA" id="ARBA00004496"/>
    </source>
</evidence>
<dbReference type="GO" id="GO:0032299">
    <property type="term" value="C:ribonuclease H2 complex"/>
    <property type="evidence" value="ECO:0007669"/>
    <property type="project" value="TreeGrafter"/>
</dbReference>
<dbReference type="GO" id="GO:0043137">
    <property type="term" value="P:DNA replication, removal of RNA primer"/>
    <property type="evidence" value="ECO:0007669"/>
    <property type="project" value="TreeGrafter"/>
</dbReference>
<comment type="similarity">
    <text evidence="5 13">Belongs to the RNase HII family.</text>
</comment>
<evidence type="ECO:0000256" key="5">
    <source>
        <dbReference type="ARBA" id="ARBA00007383"/>
    </source>
</evidence>
<dbReference type="NCBIfam" id="NF000595">
    <property type="entry name" value="PRK00015.1-3"/>
    <property type="match status" value="1"/>
</dbReference>
<dbReference type="CDD" id="cd07182">
    <property type="entry name" value="RNase_HII_bacteria_HII_like"/>
    <property type="match status" value="1"/>
</dbReference>
<dbReference type="RefSeq" id="WP_229667089.1">
    <property type="nucleotide sequence ID" value="NZ_BMLA01000001.1"/>
</dbReference>
<evidence type="ECO:0000313" key="16">
    <source>
        <dbReference type="EMBL" id="MBB4882931.1"/>
    </source>
</evidence>
<gene>
    <name evidence="16" type="ORF">BJ976_001282</name>
</gene>
<comment type="cofactor">
    <cofactor evidence="12">
        <name>Mn(2+)</name>
        <dbReference type="ChEBI" id="CHEBI:29035"/>
    </cofactor>
    <cofactor evidence="12">
        <name>Mg(2+)</name>
        <dbReference type="ChEBI" id="CHEBI:18420"/>
    </cofactor>
    <text evidence="12">Manganese or magnesium. Binds 1 divalent metal ion per monomer in the absence of substrate. May bind a second metal ion after substrate binding.</text>
</comment>
<evidence type="ECO:0000256" key="11">
    <source>
        <dbReference type="ARBA" id="ARBA00023211"/>
    </source>
</evidence>
<dbReference type="InterPro" id="IPR012337">
    <property type="entry name" value="RNaseH-like_sf"/>
</dbReference>
<evidence type="ECO:0000256" key="3">
    <source>
        <dbReference type="ARBA" id="ARBA00004065"/>
    </source>
</evidence>
<dbReference type="InterPro" id="IPR036397">
    <property type="entry name" value="RNaseH_sf"/>
</dbReference>
<dbReference type="SUPFAM" id="SSF53098">
    <property type="entry name" value="Ribonuclease H-like"/>
    <property type="match status" value="1"/>
</dbReference>
<evidence type="ECO:0000256" key="2">
    <source>
        <dbReference type="ARBA" id="ARBA00001946"/>
    </source>
</evidence>
<dbReference type="GO" id="GO:0004523">
    <property type="term" value="F:RNA-DNA hybrid ribonuclease activity"/>
    <property type="evidence" value="ECO:0007669"/>
    <property type="project" value="UniProtKB-UniRule"/>
</dbReference>
<dbReference type="Proteomes" id="UP000560081">
    <property type="component" value="Unassembled WGS sequence"/>
</dbReference>
<feature type="domain" description="RNase H type-2" evidence="15">
    <location>
        <begin position="28"/>
        <end position="238"/>
    </location>
</feature>
<dbReference type="PANTHER" id="PTHR10954:SF18">
    <property type="entry name" value="RIBONUCLEASE HII"/>
    <property type="match status" value="1"/>
</dbReference>
<evidence type="ECO:0000256" key="7">
    <source>
        <dbReference type="ARBA" id="ARBA00022722"/>
    </source>
</evidence>
<reference evidence="16 17" key="1">
    <citation type="submission" date="2020-08" db="EMBL/GenBank/DDBJ databases">
        <title>Sequencing the genomes of 1000 actinobacteria strains.</title>
        <authorList>
            <person name="Klenk H.-P."/>
        </authorList>
    </citation>
    <scope>NUCLEOTIDE SEQUENCE [LARGE SCALE GENOMIC DNA]</scope>
    <source>
        <strain evidence="16 17">DSM 19079</strain>
    </source>
</reference>
<keyword evidence="7 12" id="KW-0540">Nuclease</keyword>
<dbReference type="InterPro" id="IPR001352">
    <property type="entry name" value="RNase_HII/HIII"/>
</dbReference>
<keyword evidence="8 12" id="KW-0479">Metal-binding</keyword>
<dbReference type="EC" id="3.1.26.4" evidence="13"/>
<accession>A0A7W7L4M1</accession>
<dbReference type="PANTHER" id="PTHR10954">
    <property type="entry name" value="RIBONUCLEASE H2 SUBUNIT A"/>
    <property type="match status" value="1"/>
</dbReference>
<evidence type="ECO:0000256" key="12">
    <source>
        <dbReference type="PROSITE-ProRule" id="PRU01319"/>
    </source>
</evidence>
<feature type="binding site" evidence="12">
    <location>
        <position position="132"/>
    </location>
    <ligand>
        <name>a divalent metal cation</name>
        <dbReference type="ChEBI" id="CHEBI:60240"/>
    </ligand>
</feature>